<accession>A0A6A6WD24</accession>
<keyword evidence="2" id="KW-1185">Reference proteome</keyword>
<dbReference type="Proteomes" id="UP000799437">
    <property type="component" value="Unassembled WGS sequence"/>
</dbReference>
<gene>
    <name evidence="1" type="ORF">EJ05DRAFT_290516</name>
</gene>
<proteinExistence type="predicted"/>
<dbReference type="GeneID" id="54481575"/>
<protein>
    <recommendedName>
        <fullName evidence="3">Transcription factor domain-containing protein</fullName>
    </recommendedName>
</protein>
<dbReference type="AlphaFoldDB" id="A0A6A6WD24"/>
<name>A0A6A6WD24_9PEZI</name>
<evidence type="ECO:0000313" key="2">
    <source>
        <dbReference type="Proteomes" id="UP000799437"/>
    </source>
</evidence>
<dbReference type="RefSeq" id="XP_033603054.1">
    <property type="nucleotide sequence ID" value="XM_033740521.1"/>
</dbReference>
<dbReference type="OrthoDB" id="4898680at2759"/>
<evidence type="ECO:0000313" key="1">
    <source>
        <dbReference type="EMBL" id="KAF2760603.1"/>
    </source>
</evidence>
<reference evidence="1" key="1">
    <citation type="journal article" date="2020" name="Stud. Mycol.">
        <title>101 Dothideomycetes genomes: a test case for predicting lifestyles and emergence of pathogens.</title>
        <authorList>
            <person name="Haridas S."/>
            <person name="Albert R."/>
            <person name="Binder M."/>
            <person name="Bloem J."/>
            <person name="Labutti K."/>
            <person name="Salamov A."/>
            <person name="Andreopoulos B."/>
            <person name="Baker S."/>
            <person name="Barry K."/>
            <person name="Bills G."/>
            <person name="Bluhm B."/>
            <person name="Cannon C."/>
            <person name="Castanera R."/>
            <person name="Culley D."/>
            <person name="Daum C."/>
            <person name="Ezra D."/>
            <person name="Gonzalez J."/>
            <person name="Henrissat B."/>
            <person name="Kuo A."/>
            <person name="Liang C."/>
            <person name="Lipzen A."/>
            <person name="Lutzoni F."/>
            <person name="Magnuson J."/>
            <person name="Mondo S."/>
            <person name="Nolan M."/>
            <person name="Ohm R."/>
            <person name="Pangilinan J."/>
            <person name="Park H.-J."/>
            <person name="Ramirez L."/>
            <person name="Alfaro M."/>
            <person name="Sun H."/>
            <person name="Tritt A."/>
            <person name="Yoshinaga Y."/>
            <person name="Zwiers L.-H."/>
            <person name="Turgeon B."/>
            <person name="Goodwin S."/>
            <person name="Spatafora J."/>
            <person name="Crous P."/>
            <person name="Grigoriev I."/>
        </authorList>
    </citation>
    <scope>NUCLEOTIDE SEQUENCE</scope>
    <source>
        <strain evidence="1">CBS 121739</strain>
    </source>
</reference>
<dbReference type="EMBL" id="ML996568">
    <property type="protein sequence ID" value="KAF2760603.1"/>
    <property type="molecule type" value="Genomic_DNA"/>
</dbReference>
<evidence type="ECO:0008006" key="3">
    <source>
        <dbReference type="Google" id="ProtNLM"/>
    </source>
</evidence>
<sequence>MSYPSTKYFSNIRENARLAWAKLPKHLHYTDTIWETNDVSNANLTLLVCYLNFVYNEFMILRILTKNVGISNVELLQLAMKILSELTTVTKKRNYVNSEGNVLSRDFPWLLLSFGLPVAGVLTTELRNCTISNTPLDKSIPRSTLIRNLSVLIGCLEWLPEPHKYYSLCKDASEKLGSMLDEALDYEHQHTYVRPNTDDVAMDLQDQNLAMTGIDPNLPMDSEAFLAWLESVDWNTAMPTL</sequence>
<organism evidence="1 2">
    <name type="scientific">Pseudovirgaria hyperparasitica</name>
    <dbReference type="NCBI Taxonomy" id="470096"/>
    <lineage>
        <taxon>Eukaryota</taxon>
        <taxon>Fungi</taxon>
        <taxon>Dikarya</taxon>
        <taxon>Ascomycota</taxon>
        <taxon>Pezizomycotina</taxon>
        <taxon>Dothideomycetes</taxon>
        <taxon>Dothideomycetes incertae sedis</taxon>
        <taxon>Acrospermales</taxon>
        <taxon>Acrospermaceae</taxon>
        <taxon>Pseudovirgaria</taxon>
    </lineage>
</organism>